<organism evidence="2 3">
    <name type="scientific">Clavispora lusitaniae</name>
    <name type="common">Candida lusitaniae</name>
    <dbReference type="NCBI Taxonomy" id="36911"/>
    <lineage>
        <taxon>Eukaryota</taxon>
        <taxon>Fungi</taxon>
        <taxon>Dikarya</taxon>
        <taxon>Ascomycota</taxon>
        <taxon>Saccharomycotina</taxon>
        <taxon>Pichiomycetes</taxon>
        <taxon>Metschnikowiaceae</taxon>
        <taxon>Clavispora</taxon>
    </lineage>
</organism>
<dbReference type="EMBL" id="LYUB02000006">
    <property type="protein sequence ID" value="OVF09003.1"/>
    <property type="molecule type" value="Genomic_DNA"/>
</dbReference>
<dbReference type="GO" id="GO:0070773">
    <property type="term" value="F:protein-N-terminal glutamine amidohydrolase activity"/>
    <property type="evidence" value="ECO:0007669"/>
    <property type="project" value="InterPro"/>
</dbReference>
<dbReference type="SUPFAM" id="SSF56317">
    <property type="entry name" value="Carbon-nitrogen hydrolase"/>
    <property type="match status" value="1"/>
</dbReference>
<protein>
    <submittedName>
        <fullName evidence="2">Amidase</fullName>
    </submittedName>
</protein>
<dbReference type="GO" id="GO:0030163">
    <property type="term" value="P:protein catabolic process"/>
    <property type="evidence" value="ECO:0007669"/>
    <property type="project" value="TreeGrafter"/>
</dbReference>
<gene>
    <name evidence="2" type="ORF">A9F13_06g01353</name>
</gene>
<dbReference type="PANTHER" id="PTHR11750:SF26">
    <property type="entry name" value="PROTEIN N-TERMINAL AMIDASE"/>
    <property type="match status" value="1"/>
</dbReference>
<dbReference type="InterPro" id="IPR039703">
    <property type="entry name" value="Nta1"/>
</dbReference>
<dbReference type="GO" id="GO:0008418">
    <property type="term" value="F:protein-N-terminal asparagine amidohydrolase activity"/>
    <property type="evidence" value="ECO:0007669"/>
    <property type="project" value="InterPro"/>
</dbReference>
<dbReference type="InterPro" id="IPR003010">
    <property type="entry name" value="C-N_Hydrolase"/>
</dbReference>
<comment type="caution">
    <text evidence="2">The sequence shown here is derived from an EMBL/GenBank/DDBJ whole genome shotgun (WGS) entry which is preliminary data.</text>
</comment>
<dbReference type="CDD" id="cd07566">
    <property type="entry name" value="ScNTA1_like"/>
    <property type="match status" value="1"/>
</dbReference>
<proteinExistence type="predicted"/>
<reference evidence="2 3" key="1">
    <citation type="submission" date="2017-04" db="EMBL/GenBank/DDBJ databases">
        <title>Draft genome of the yeast Clavispora lusitaniae type strain CBS 6936.</title>
        <authorList>
            <person name="Durrens P."/>
            <person name="Klopp C."/>
            <person name="Biteau N."/>
            <person name="Fitton-Ouhabi V."/>
            <person name="Dementhon K."/>
            <person name="Accoceberry I."/>
            <person name="Sherman D.J."/>
            <person name="Noel T."/>
        </authorList>
    </citation>
    <scope>NUCLEOTIDE SEQUENCE [LARGE SCALE GENOMIC DNA]</scope>
    <source>
        <strain evidence="2 3">CBS 6936</strain>
    </source>
</reference>
<dbReference type="AlphaFoldDB" id="A0AA91T238"/>
<name>A0AA91T238_CLALS</name>
<evidence type="ECO:0000313" key="3">
    <source>
        <dbReference type="Proteomes" id="UP000195602"/>
    </source>
</evidence>
<dbReference type="InterPro" id="IPR036526">
    <property type="entry name" value="C-N_Hydrolase_sf"/>
</dbReference>
<feature type="domain" description="CN hydrolase" evidence="1">
    <location>
        <begin position="3"/>
        <end position="323"/>
    </location>
</feature>
<dbReference type="PROSITE" id="PS50263">
    <property type="entry name" value="CN_HYDROLASE"/>
    <property type="match status" value="1"/>
</dbReference>
<accession>A0AA91T238</accession>
<sequence length="323" mass="36098">MRLRVACVQFNPLLGQVEANITRVKTLLSSVQKEIDLIVLPELSLSGYNFSSPQEIKPFLEDSTQGKSCSLARELCKTYGCTTVIGYPETHQGTTYNSALVVDEEGNVVYNYRKTHLYETDEAWGCKENPDKSFPSIPLTLGKGSSRLTLRTNIGICMDLNPYKFEAPFNKFEFSISSWLNDSSLIIVPTAWLSSDSPSIKESWTRDEKDKKASEWQKRFTENSIDEANVESKSLVDYWILRFFPFLSHPANGLSQKSHTTTVILCNRTGIEGDVLYGGSSSILQFDPLKGSSDDLDSANPSVEVVGSAGWANDQVLYREIQI</sequence>
<dbReference type="Pfam" id="PF00795">
    <property type="entry name" value="CN_hydrolase"/>
    <property type="match status" value="1"/>
</dbReference>
<dbReference type="Gene3D" id="3.60.110.10">
    <property type="entry name" value="Carbon-nitrogen hydrolase"/>
    <property type="match status" value="1"/>
</dbReference>
<dbReference type="KEGG" id="clus:A9F13_06g01353"/>
<dbReference type="Proteomes" id="UP000195602">
    <property type="component" value="Unassembled WGS sequence"/>
</dbReference>
<evidence type="ECO:0000313" key="2">
    <source>
        <dbReference type="EMBL" id="OVF09003.1"/>
    </source>
</evidence>
<evidence type="ECO:0000259" key="1">
    <source>
        <dbReference type="PROSITE" id="PS50263"/>
    </source>
</evidence>
<dbReference type="PANTHER" id="PTHR11750">
    <property type="entry name" value="PROTEIN N-TERMINAL AMIDASE"/>
    <property type="match status" value="1"/>
</dbReference>